<evidence type="ECO:0000313" key="3">
    <source>
        <dbReference type="EMBL" id="PSR23779.1"/>
    </source>
</evidence>
<reference evidence="3 4" key="1">
    <citation type="journal article" date="2014" name="BMC Genomics">
        <title>Comparison of environmental and isolate Sulfobacillus genomes reveals diverse carbon, sulfur, nitrogen, and hydrogen metabolisms.</title>
        <authorList>
            <person name="Justice N.B."/>
            <person name="Norman A."/>
            <person name="Brown C.T."/>
            <person name="Singh A."/>
            <person name="Thomas B.C."/>
            <person name="Banfield J.F."/>
        </authorList>
    </citation>
    <scope>NUCLEOTIDE SEQUENCE [LARGE SCALE GENOMIC DNA]</scope>
    <source>
        <strain evidence="3">AMDSBA3</strain>
    </source>
</reference>
<dbReference type="PROSITE" id="PS51677">
    <property type="entry name" value="NODB"/>
    <property type="match status" value="1"/>
</dbReference>
<comment type="caution">
    <text evidence="3">The sequence shown here is derived from an EMBL/GenBank/DDBJ whole genome shotgun (WGS) entry which is preliminary data.</text>
</comment>
<organism evidence="3 4">
    <name type="scientific">Sulfobacillus acidophilus</name>
    <dbReference type="NCBI Taxonomy" id="53633"/>
    <lineage>
        <taxon>Bacteria</taxon>
        <taxon>Bacillati</taxon>
        <taxon>Bacillota</taxon>
        <taxon>Clostridia</taxon>
        <taxon>Eubacteriales</taxon>
        <taxon>Clostridiales Family XVII. Incertae Sedis</taxon>
        <taxon>Sulfobacillus</taxon>
    </lineage>
</organism>
<sequence>MRLYVISLRGPVVRLCALVVLLMGGVSFVNPRLLRASPTNLPIPVYRVETAHHAMALTINVVWGTEYVPKMLEELRSAQVRATFMVGGAWAKANPELVREMVADKDEVGNHGYRHRHPNQLSLAENIADITRTNQVIKTVAGVQPTLYAPPYGEFNRTVLEASQLAHMTLVMWTIDTIDWRESSSVHYMTTKVLTRAAPGALVLMHPTARTVAALPQIIQGLKHRNFQLVTVSRLLLWGHARTDS</sequence>
<protein>
    <submittedName>
        <fullName evidence="3">Polysaccharide deacetylase</fullName>
    </submittedName>
</protein>
<dbReference type="CDD" id="cd10950">
    <property type="entry name" value="CE4_BsYlxY_like"/>
    <property type="match status" value="1"/>
</dbReference>
<dbReference type="PANTHER" id="PTHR10587">
    <property type="entry name" value="GLYCOSYL TRANSFERASE-RELATED"/>
    <property type="match status" value="1"/>
</dbReference>
<dbReference type="GO" id="GO:0016810">
    <property type="term" value="F:hydrolase activity, acting on carbon-nitrogen (but not peptide) bonds"/>
    <property type="evidence" value="ECO:0007669"/>
    <property type="project" value="InterPro"/>
</dbReference>
<evidence type="ECO:0000313" key="4">
    <source>
        <dbReference type="Proteomes" id="UP000241848"/>
    </source>
</evidence>
<dbReference type="EMBL" id="PXYV01000003">
    <property type="protein sequence ID" value="PSR23779.1"/>
    <property type="molecule type" value="Genomic_DNA"/>
</dbReference>
<keyword evidence="1" id="KW-1133">Transmembrane helix</keyword>
<dbReference type="InterPro" id="IPR050248">
    <property type="entry name" value="Polysacc_deacetylase_ArnD"/>
</dbReference>
<keyword evidence="1" id="KW-0472">Membrane</keyword>
<dbReference type="Gene3D" id="3.20.20.370">
    <property type="entry name" value="Glycoside hydrolase/deacetylase"/>
    <property type="match status" value="1"/>
</dbReference>
<dbReference type="InterPro" id="IPR002509">
    <property type="entry name" value="NODB_dom"/>
</dbReference>
<evidence type="ECO:0000259" key="2">
    <source>
        <dbReference type="PROSITE" id="PS51677"/>
    </source>
</evidence>
<dbReference type="InterPro" id="IPR011330">
    <property type="entry name" value="Glyco_hydro/deAcase_b/a-brl"/>
</dbReference>
<dbReference type="Pfam" id="PF01522">
    <property type="entry name" value="Polysacc_deac_1"/>
    <property type="match status" value="1"/>
</dbReference>
<dbReference type="GO" id="GO:0016020">
    <property type="term" value="C:membrane"/>
    <property type="evidence" value="ECO:0007669"/>
    <property type="project" value="TreeGrafter"/>
</dbReference>
<evidence type="ECO:0000256" key="1">
    <source>
        <dbReference type="SAM" id="Phobius"/>
    </source>
</evidence>
<name>A0A2T2WNF7_9FIRM</name>
<dbReference type="GO" id="GO:0005975">
    <property type="term" value="P:carbohydrate metabolic process"/>
    <property type="evidence" value="ECO:0007669"/>
    <property type="project" value="InterPro"/>
</dbReference>
<gene>
    <name evidence="3" type="ORF">C7B45_01840</name>
</gene>
<accession>A0A2T2WNF7</accession>
<feature type="transmembrane region" description="Helical" evidence="1">
    <location>
        <begin position="12"/>
        <end position="29"/>
    </location>
</feature>
<dbReference type="PANTHER" id="PTHR10587:SF80">
    <property type="entry name" value="CHITOOLIGOSACCHARIDE DEACETYLASE"/>
    <property type="match status" value="1"/>
</dbReference>
<dbReference type="SUPFAM" id="SSF88713">
    <property type="entry name" value="Glycoside hydrolase/deacetylase"/>
    <property type="match status" value="1"/>
</dbReference>
<dbReference type="Proteomes" id="UP000241848">
    <property type="component" value="Unassembled WGS sequence"/>
</dbReference>
<proteinExistence type="predicted"/>
<feature type="domain" description="NodB homology" evidence="2">
    <location>
        <begin position="53"/>
        <end position="230"/>
    </location>
</feature>
<dbReference type="AlphaFoldDB" id="A0A2T2WNF7"/>
<keyword evidence="1" id="KW-0812">Transmembrane</keyword>